<dbReference type="GO" id="GO:0016042">
    <property type="term" value="P:lipid catabolic process"/>
    <property type="evidence" value="ECO:0007669"/>
    <property type="project" value="UniProtKB-KW"/>
</dbReference>
<organism evidence="9 10">
    <name type="scientific">Micromonospora siamensis</name>
    <dbReference type="NCBI Taxonomy" id="299152"/>
    <lineage>
        <taxon>Bacteria</taxon>
        <taxon>Bacillati</taxon>
        <taxon>Actinomycetota</taxon>
        <taxon>Actinomycetes</taxon>
        <taxon>Micromonosporales</taxon>
        <taxon>Micromonosporaceae</taxon>
        <taxon>Micromonospora</taxon>
    </lineage>
</organism>
<dbReference type="Proteomes" id="UP000198210">
    <property type="component" value="Chromosome I"/>
</dbReference>
<keyword evidence="10" id="KW-1185">Reference proteome</keyword>
<dbReference type="GO" id="GO:0006793">
    <property type="term" value="P:phosphorus metabolic process"/>
    <property type="evidence" value="ECO:0007669"/>
    <property type="project" value="UniProtKB-ARBA"/>
</dbReference>
<evidence type="ECO:0000256" key="7">
    <source>
        <dbReference type="SAM" id="SignalP"/>
    </source>
</evidence>
<reference evidence="9 10" key="1">
    <citation type="submission" date="2016-06" db="EMBL/GenBank/DDBJ databases">
        <authorList>
            <person name="Kjaerup R.B."/>
            <person name="Dalgaard T.S."/>
            <person name="Juul-Madsen H.R."/>
        </authorList>
    </citation>
    <scope>NUCLEOTIDE SEQUENCE [LARGE SCALE GENOMIC DNA]</scope>
    <source>
        <strain evidence="9 10">DSM 45097</strain>
    </source>
</reference>
<evidence type="ECO:0000256" key="2">
    <source>
        <dbReference type="ARBA" id="ARBA00008664"/>
    </source>
</evidence>
<evidence type="ECO:0000256" key="6">
    <source>
        <dbReference type="ARBA" id="ARBA00023098"/>
    </source>
</evidence>
<proteinExistence type="inferred from homology"/>
<dbReference type="PANTHER" id="PTHR43856:SF1">
    <property type="entry name" value="MITOCHONDRIAL CARDIOLIPIN HYDROLASE"/>
    <property type="match status" value="1"/>
</dbReference>
<dbReference type="RefSeq" id="WP_088971595.1">
    <property type="nucleotide sequence ID" value="NZ_JBHLYF010000043.1"/>
</dbReference>
<comment type="similarity">
    <text evidence="2">Belongs to the phospholipase D family.</text>
</comment>
<comment type="catalytic activity">
    <reaction evidence="1">
        <text>a 1,2-diacyl-sn-glycero-3-phosphocholine + H2O = a 1,2-diacyl-sn-glycero-3-phosphate + choline + H(+)</text>
        <dbReference type="Rhea" id="RHEA:14445"/>
        <dbReference type="ChEBI" id="CHEBI:15354"/>
        <dbReference type="ChEBI" id="CHEBI:15377"/>
        <dbReference type="ChEBI" id="CHEBI:15378"/>
        <dbReference type="ChEBI" id="CHEBI:57643"/>
        <dbReference type="ChEBI" id="CHEBI:58608"/>
        <dbReference type="EC" id="3.1.4.4"/>
    </reaction>
</comment>
<evidence type="ECO:0000256" key="3">
    <source>
        <dbReference type="ARBA" id="ARBA00012027"/>
    </source>
</evidence>
<evidence type="ECO:0000256" key="5">
    <source>
        <dbReference type="ARBA" id="ARBA00022963"/>
    </source>
</evidence>
<evidence type="ECO:0000259" key="8">
    <source>
        <dbReference type="PROSITE" id="PS50035"/>
    </source>
</evidence>
<accession>A0A1C5IN18</accession>
<dbReference type="EMBL" id="LT607751">
    <property type="protein sequence ID" value="SCG59727.1"/>
    <property type="molecule type" value="Genomic_DNA"/>
</dbReference>
<dbReference type="PROSITE" id="PS50035">
    <property type="entry name" value="PLD"/>
    <property type="match status" value="1"/>
</dbReference>
<feature type="signal peptide" evidence="7">
    <location>
        <begin position="1"/>
        <end position="26"/>
    </location>
</feature>
<evidence type="ECO:0000256" key="1">
    <source>
        <dbReference type="ARBA" id="ARBA00000798"/>
    </source>
</evidence>
<feature type="domain" description="PLD phosphodiesterase" evidence="8">
    <location>
        <begin position="321"/>
        <end position="351"/>
    </location>
</feature>
<dbReference type="InterPro" id="IPR025202">
    <property type="entry name" value="PLD-like_dom"/>
</dbReference>
<dbReference type="GO" id="GO:0004630">
    <property type="term" value="F:phospholipase D activity"/>
    <property type="evidence" value="ECO:0007669"/>
    <property type="project" value="UniProtKB-EC"/>
</dbReference>
<dbReference type="PANTHER" id="PTHR43856">
    <property type="entry name" value="CARDIOLIPIN HYDROLASE"/>
    <property type="match status" value="1"/>
</dbReference>
<dbReference type="GO" id="GO:0016891">
    <property type="term" value="F:RNA endonuclease activity producing 5'-phosphomonoesters, hydrolytic mechanism"/>
    <property type="evidence" value="ECO:0007669"/>
    <property type="project" value="TreeGrafter"/>
</dbReference>
<dbReference type="AlphaFoldDB" id="A0A1C5IN18"/>
<feature type="chain" id="PRO_5008718875" description="phospholipase D" evidence="7">
    <location>
        <begin position="27"/>
        <end position="383"/>
    </location>
</feature>
<evidence type="ECO:0000313" key="9">
    <source>
        <dbReference type="EMBL" id="SCG59727.1"/>
    </source>
</evidence>
<evidence type="ECO:0000256" key="4">
    <source>
        <dbReference type="ARBA" id="ARBA00022801"/>
    </source>
</evidence>
<dbReference type="InterPro" id="IPR051406">
    <property type="entry name" value="PLD_domain"/>
</dbReference>
<keyword evidence="4" id="KW-0378">Hydrolase</keyword>
<name>A0A1C5IN18_9ACTN</name>
<dbReference type="Pfam" id="PF13091">
    <property type="entry name" value="PLDc_2"/>
    <property type="match status" value="2"/>
</dbReference>
<dbReference type="EC" id="3.1.4.4" evidence="3"/>
<evidence type="ECO:0000313" key="10">
    <source>
        <dbReference type="Proteomes" id="UP000198210"/>
    </source>
</evidence>
<keyword evidence="7" id="KW-0732">Signal</keyword>
<dbReference type="InterPro" id="IPR001736">
    <property type="entry name" value="PLipase_D/transphosphatidylase"/>
</dbReference>
<gene>
    <name evidence="9" type="ORF">GA0074704_3623</name>
</gene>
<dbReference type="Gene3D" id="3.30.870.10">
    <property type="entry name" value="Endonuclease Chain A"/>
    <property type="match status" value="2"/>
</dbReference>
<protein>
    <recommendedName>
        <fullName evidence="3">phospholipase D</fullName>
        <ecNumber evidence="3">3.1.4.4</ecNumber>
    </recommendedName>
</protein>
<sequence length="383" mass="40872">MRIPTILATAASATLLSTLAAVPAAASTVSQPCQGAPTNPVTTGAVLNNPAAGDPTAVVRQICGLVRQAPAGSRIRIAHFVISGAAGLDFAGELIAARRRGVDVQLVLDGWQVTNPAVQALRAELGTDRSGGSWLHVCTGLSPEGNTAACIGTKGNHNKFYLFSTTGGQSEVVVQSSANFTDVNSATYWNNAMTLVGNHRLYAAYDAYFEDLAAERRTEDYYRTVTTGMPGGSVTAYFFPRAEGDPIVEQLDKVGCGADATIRIGMSEWDSYRIGIAERIVALAERGCQVRIVHGLMDDEVHALLSSHPNITLRELNSSTLPGRIHSKFLLVENGGARFVMTGSPNFNRTSLRRNDEAMVRTNIASVYEQYRAGFEAMYAVAG</sequence>
<keyword evidence="5" id="KW-0442">Lipid degradation</keyword>
<dbReference type="SUPFAM" id="SSF56024">
    <property type="entry name" value="Phospholipase D/nuclease"/>
    <property type="match status" value="2"/>
</dbReference>
<keyword evidence="6" id="KW-0443">Lipid metabolism</keyword>